<name>A0A8H8TTH3_9BASI</name>
<comment type="caution">
    <text evidence="10">The sequence shown here is derived from an EMBL/GenBank/DDBJ whole genome shotgun (WGS) entry which is preliminary data.</text>
</comment>
<feature type="region of interest" description="Disordered" evidence="5">
    <location>
        <begin position="512"/>
        <end position="580"/>
    </location>
</feature>
<feature type="region of interest" description="Disordered" evidence="5">
    <location>
        <begin position="775"/>
        <end position="797"/>
    </location>
</feature>
<protein>
    <recommendedName>
        <fullName evidence="12">Protein yae1</fullName>
    </recommendedName>
</protein>
<sequence length="1508" mass="161957">MEQEAAPSSFRTLQNEQTDWTCAVSTPATCTATGTPSRQSLPRRLSLLQNDTSSSSSSSARTDDGRRTSFTGPKPLSLGSQSVTTPTTASASASGFDTPRRGKHTSLSYISSPSTSSASGRTRTGSISRTARGSRRRPSQASDTAADDWLMSEDDTSFSLPAAARAMGERDSAKVEAQLHDTGYREGITAGKLSTLQQGFDTGFNEVGALLGRQLGQLRGQVAALLFLTSTPIPDPTSTSTFAGNTCRARCVAMPPSAGSVLPLLKHPQLEQARRELEELAKELDGVTLGKIAEPDYEALEHEREHAAQDGGGGGGEGVKRQTEEERRERVAVLQRLEERVHQVRPMNGKSKHKRTSGSASLDSTATTDPTNSLSSATLSSATLSSATLSSATLSSATLLRLIAEKERRLFELREELSTTETQLHRLRSTWQRSATREVALAQSTCILAASNGSHKRDGSDSVADAWGTLKSGLNNFLDSIANPPPASAPAPVEKDCNLLRPTRLGVLEEEASDLGSAAVSPRSPRSPSGVGVDEGNKLLGFSVDSNGLAHLGGQGEERGPERPPKIEQMPTSGKWSSHRTSVLGSLSNLQSKLTDTTTTKESNDGGGSGGGGWLARRFREAQQNASDLLKEAERKLGDAMNLDDLLGVTPSPAPSANLQGRSTSPHITLEEASFDSNPTRSPWYAAAGGLPRRTADRSPSLNPADGQGRLSISTTFSSGSGRRSLDVGGRKGANSPNLSHSPPVGGAPGSAGVFGLFMGKNSCSSDLAGKPSSGDWGWAANDDDQEAWEQDQSKTNKNRESLVIGMQLTDALDELIQSGHINPVLAMRVLNEFDKSIATNLAKNVKAKAQLKGHLKDYRLCEEVWTFRVRNATLKLDNSELLDVDKVKIVASTLARIEGITGTLQPSLRHYKNKRDHVLRALGKAAYINGSHFAIMWVSARGDVETYASQALQSRLEDWFVKGGIADEAKELVKRQSGEIGGRMRIFEDDAGEEEGEKDGGEQEQEDVFLDSTTTNPDKGRSDAPRTSPGLLSTSSGMVSRNSISSSPTPTPLHEIRLNTFSARTAFLELRFGQLQQGVCKTVAKAWIKMIQPKKQTRCPYNKGEAGKPDWWPACVRHKEPDHLMKAERHALLLTILRSPRVKVARLQLATAEVVALIKADKVSLLMDVYRVAREEEKMRERKAAAGVEAVEGWEGEKGEEEEVKVRVGTLDGWCKEASQPTSQGRQIARSVTPPPPPAPVPSSQGRGKEEGGMKKGKKRTAGSMTKSFSTGANFNKRRSIATTTPSSSSSSSWLAHDIFPQSPHNNTIFNYHPPHSHSDAVGLGLLAPIPRSYSFSSAPAHHTQLYTPAGRSCETSRWPPQNGTFAEVNGLTSALTATSTSIDPAFAPHTDAHTGQFYYAHPHHAPQSLYAHTARDEISMAYQHDALALDLAGAAMGEGWDFGGLDISQMADLEDSSWGTVTATATVAGGDVALESIGAEQLWLAGHHHQQQQQMSHLSLHFCHNV</sequence>
<dbReference type="InterPro" id="IPR009088">
    <property type="entry name" value="TFIIA_b-brl"/>
</dbReference>
<dbReference type="InterPro" id="IPR019191">
    <property type="entry name" value="Essential_protein_Yae1_N"/>
</dbReference>
<evidence type="ECO:0008006" key="12">
    <source>
        <dbReference type="Google" id="ProtNLM"/>
    </source>
</evidence>
<dbReference type="InterPro" id="IPR009083">
    <property type="entry name" value="TFIIA_a-hlx"/>
</dbReference>
<dbReference type="GO" id="GO:0005672">
    <property type="term" value="C:transcription factor TFIIA complex"/>
    <property type="evidence" value="ECO:0007669"/>
    <property type="project" value="InterPro"/>
</dbReference>
<dbReference type="CDD" id="cd10145">
    <property type="entry name" value="TFIIA_gamma_N"/>
    <property type="match status" value="1"/>
</dbReference>
<keyword evidence="11" id="KW-1185">Reference proteome</keyword>
<feature type="domain" description="Transcription initiation factor IIA gamma subunit N-terminal" evidence="6">
    <location>
        <begin position="804"/>
        <end position="842"/>
    </location>
</feature>
<evidence type="ECO:0000259" key="7">
    <source>
        <dbReference type="Pfam" id="PF02751"/>
    </source>
</evidence>
<feature type="region of interest" description="Disordered" evidence="5">
    <location>
        <begin position="302"/>
        <end position="376"/>
    </location>
</feature>
<comment type="subcellular location">
    <subcellularLocation>
        <location evidence="1">Nucleus</location>
    </subcellularLocation>
</comment>
<feature type="compositionally biased region" description="Polar residues" evidence="5">
    <location>
        <begin position="570"/>
        <end position="580"/>
    </location>
</feature>
<dbReference type="GO" id="GO:0006367">
    <property type="term" value="P:transcription initiation at RNA polymerase II promoter"/>
    <property type="evidence" value="ECO:0007669"/>
    <property type="project" value="InterPro"/>
</dbReference>
<dbReference type="Pfam" id="PF02751">
    <property type="entry name" value="TFIIA_gamma_C"/>
    <property type="match status" value="1"/>
</dbReference>
<feature type="region of interest" description="Disordered" evidence="5">
    <location>
        <begin position="1216"/>
        <end position="1295"/>
    </location>
</feature>
<feature type="compositionally biased region" description="Polar residues" evidence="5">
    <location>
        <begin position="1264"/>
        <end position="1275"/>
    </location>
</feature>
<dbReference type="CDD" id="cd10014">
    <property type="entry name" value="TFIIA_gamma_C"/>
    <property type="match status" value="1"/>
</dbReference>
<feature type="region of interest" description="Disordered" evidence="5">
    <location>
        <begin position="28"/>
        <end position="152"/>
    </location>
</feature>
<evidence type="ECO:0000313" key="11">
    <source>
        <dbReference type="Proteomes" id="UP000658997"/>
    </source>
</evidence>
<evidence type="ECO:0000256" key="5">
    <source>
        <dbReference type="SAM" id="MobiDB-lite"/>
    </source>
</evidence>
<feature type="compositionally biased region" description="Low complexity" evidence="5">
    <location>
        <begin position="712"/>
        <end position="723"/>
    </location>
</feature>
<feature type="compositionally biased region" description="Polar residues" evidence="5">
    <location>
        <begin position="357"/>
        <end position="372"/>
    </location>
</feature>
<feature type="coiled-coil region" evidence="4">
    <location>
        <begin position="396"/>
        <end position="430"/>
    </location>
</feature>
<proteinExistence type="predicted"/>
<dbReference type="Gene3D" id="1.10.287.190">
    <property type="entry name" value="Transcription factor IIA gamma subunit, alpha-helical domain"/>
    <property type="match status" value="1"/>
</dbReference>
<reference evidence="10" key="1">
    <citation type="submission" date="2018-08" db="EMBL/GenBank/DDBJ databases">
        <authorList>
            <person name="Guldener U."/>
        </authorList>
    </citation>
    <scope>NUCLEOTIDE SEQUENCE</scope>
    <source>
        <strain evidence="10">UB2</strain>
    </source>
</reference>
<feature type="compositionally biased region" description="Basic and acidic residues" evidence="5">
    <location>
        <begin position="556"/>
        <end position="566"/>
    </location>
</feature>
<dbReference type="InterPro" id="IPR021264">
    <property type="entry name" value="AFUB_079030/YDR124W-like"/>
</dbReference>
<dbReference type="Pfam" id="PF11001">
    <property type="entry name" value="AFUB_07903_YDR124W_hel"/>
    <property type="match status" value="1"/>
</dbReference>
<keyword evidence="4" id="KW-0175">Coiled coil</keyword>
<evidence type="ECO:0000256" key="1">
    <source>
        <dbReference type="ARBA" id="ARBA00004123"/>
    </source>
</evidence>
<feature type="compositionally biased region" description="Low complexity" evidence="5">
    <location>
        <begin position="82"/>
        <end position="94"/>
    </location>
</feature>
<feature type="compositionally biased region" description="Acidic residues" evidence="5">
    <location>
        <begin position="990"/>
        <end position="1010"/>
    </location>
</feature>
<feature type="domain" description="Subtelomeric hrmA-associated cluster protein AFUB-079030/YDR124W-like helical bundle" evidence="9">
    <location>
        <begin position="1064"/>
        <end position="1175"/>
    </location>
</feature>
<dbReference type="Pfam" id="PF09811">
    <property type="entry name" value="Yae1_N"/>
    <property type="match status" value="1"/>
</dbReference>
<feature type="region of interest" description="Disordered" evidence="5">
    <location>
        <begin position="688"/>
        <end position="747"/>
    </location>
</feature>
<feature type="compositionally biased region" description="Low complexity" evidence="5">
    <location>
        <begin position="110"/>
        <end position="131"/>
    </location>
</feature>
<gene>
    <name evidence="10" type="ORF">UBRO2_05131</name>
</gene>
<dbReference type="Gene3D" id="2.30.18.10">
    <property type="entry name" value="Transcription factor IIA (TFIIA), beta-barrel domain"/>
    <property type="match status" value="1"/>
</dbReference>
<dbReference type="SUPFAM" id="SSF47396">
    <property type="entry name" value="Transcription factor IIA (TFIIA), alpha-helical domain"/>
    <property type="match status" value="1"/>
</dbReference>
<evidence type="ECO:0000256" key="4">
    <source>
        <dbReference type="SAM" id="Coils"/>
    </source>
</evidence>
<dbReference type="EMBL" id="ULHB01000144">
    <property type="protein sequence ID" value="SYW83240.1"/>
    <property type="molecule type" value="Genomic_DNA"/>
</dbReference>
<evidence type="ECO:0000259" key="8">
    <source>
        <dbReference type="Pfam" id="PF09811"/>
    </source>
</evidence>
<organism evidence="10 11">
    <name type="scientific">Ustilago bromivora</name>
    <dbReference type="NCBI Taxonomy" id="307758"/>
    <lineage>
        <taxon>Eukaryota</taxon>
        <taxon>Fungi</taxon>
        <taxon>Dikarya</taxon>
        <taxon>Basidiomycota</taxon>
        <taxon>Ustilaginomycotina</taxon>
        <taxon>Ustilaginomycetes</taxon>
        <taxon>Ustilaginales</taxon>
        <taxon>Ustilaginaceae</taxon>
        <taxon>Ustilago</taxon>
    </lineage>
</organism>
<evidence type="ECO:0000256" key="3">
    <source>
        <dbReference type="ARBA" id="ARBA00023242"/>
    </source>
</evidence>
<dbReference type="InterPro" id="IPR047092">
    <property type="entry name" value="AFUB_07903/YDR124W-like_hel"/>
</dbReference>
<dbReference type="PANTHER" id="PTHR36102">
    <property type="entry name" value="CHROMOSOME 10, WHOLE GENOME SHOTGUN SEQUENCE"/>
    <property type="match status" value="1"/>
</dbReference>
<dbReference type="Pfam" id="PF02268">
    <property type="entry name" value="TFIIA_gamma_N"/>
    <property type="match status" value="1"/>
</dbReference>
<feature type="compositionally biased region" description="Basic and acidic residues" evidence="5">
    <location>
        <begin position="318"/>
        <end position="342"/>
    </location>
</feature>
<keyword evidence="3" id="KW-0539">Nucleus</keyword>
<evidence type="ECO:0000313" key="10">
    <source>
        <dbReference type="EMBL" id="SYW83240.1"/>
    </source>
</evidence>
<feature type="region of interest" description="Disordered" evidence="5">
    <location>
        <begin position="593"/>
        <end position="615"/>
    </location>
</feature>
<dbReference type="PANTHER" id="PTHR36102:SF1">
    <property type="entry name" value="YDR124W-LIKE HELICAL BUNDLE DOMAIN-CONTAINING PROTEIN"/>
    <property type="match status" value="1"/>
</dbReference>
<evidence type="ECO:0000259" key="6">
    <source>
        <dbReference type="Pfam" id="PF02268"/>
    </source>
</evidence>
<feature type="compositionally biased region" description="Low complexity" evidence="5">
    <location>
        <begin position="36"/>
        <end position="60"/>
    </location>
</feature>
<dbReference type="InterPro" id="IPR015872">
    <property type="entry name" value="TFIIA_gsu_N"/>
</dbReference>
<dbReference type="SUPFAM" id="SSF50784">
    <property type="entry name" value="Transcription factor IIA (TFIIA), beta-barrel domain"/>
    <property type="match status" value="1"/>
</dbReference>
<evidence type="ECO:0000256" key="2">
    <source>
        <dbReference type="ARBA" id="ARBA00023163"/>
    </source>
</evidence>
<feature type="compositionally biased region" description="Gly residues" evidence="5">
    <location>
        <begin position="605"/>
        <end position="614"/>
    </location>
</feature>
<feature type="domain" description="Essential protein Yae1 N-terminal" evidence="8">
    <location>
        <begin position="183"/>
        <end position="222"/>
    </location>
</feature>
<keyword evidence="2" id="KW-0804">Transcription</keyword>
<feature type="coiled-coil region" evidence="4">
    <location>
        <begin position="616"/>
        <end position="643"/>
    </location>
</feature>
<feature type="compositionally biased region" description="Polar residues" evidence="5">
    <location>
        <begin position="1031"/>
        <end position="1049"/>
    </location>
</feature>
<feature type="region of interest" description="Disordered" evidence="5">
    <location>
        <begin position="984"/>
        <end position="1053"/>
    </location>
</feature>
<feature type="compositionally biased region" description="Low complexity" evidence="5">
    <location>
        <begin position="516"/>
        <end position="532"/>
    </location>
</feature>
<feature type="domain" description="Transcription initiation factor IIA gamma subunit C-terminal" evidence="7">
    <location>
        <begin position="853"/>
        <end position="892"/>
    </location>
</feature>
<dbReference type="Proteomes" id="UP000658997">
    <property type="component" value="Unassembled WGS sequence"/>
</dbReference>
<dbReference type="InterPro" id="IPR015871">
    <property type="entry name" value="TFIIA_gsu_C"/>
</dbReference>
<evidence type="ECO:0000259" key="9">
    <source>
        <dbReference type="Pfam" id="PF11001"/>
    </source>
</evidence>
<accession>A0A8H8TTH3</accession>